<dbReference type="EMBL" id="FOUB01000087">
    <property type="protein sequence ID" value="SFN02742.1"/>
    <property type="molecule type" value="Genomic_DNA"/>
</dbReference>
<keyword evidence="2" id="KW-0472">Membrane</keyword>
<dbReference type="InterPro" id="IPR036365">
    <property type="entry name" value="PGBD-like_sf"/>
</dbReference>
<feature type="compositionally biased region" description="Low complexity" evidence="1">
    <location>
        <begin position="87"/>
        <end position="102"/>
    </location>
</feature>
<sequence length="189" mass="20608">MKIKTANVIMIIFSISLAIGLLGCKPKKKEENNTSQAEATQKDKQKAESDEIADTTKDMPASTPDESDEASKETIISAEQTIDTMPNELTESENSSSEFINETHSTAKKSEQQIEKHEDLSEVVKATPELIRKVQQALADAGFNPGAIDGKSGAKTIAALKNFQKQNNLTMGYGQLTKETLQKLGVSYQ</sequence>
<dbReference type="Pfam" id="PF01471">
    <property type="entry name" value="PG_binding_1"/>
    <property type="match status" value="1"/>
</dbReference>
<feature type="transmembrane region" description="Helical" evidence="2">
    <location>
        <begin position="6"/>
        <end position="24"/>
    </location>
</feature>
<keyword evidence="2" id="KW-1133">Transmembrane helix</keyword>
<gene>
    <name evidence="4" type="ORF">SAMN05421863_10872</name>
</gene>
<dbReference type="Gene3D" id="1.10.101.10">
    <property type="entry name" value="PGBD-like superfamily/PGBD"/>
    <property type="match status" value="1"/>
</dbReference>
<organism evidence="4 5">
    <name type="scientific">Nitrosomonas communis</name>
    <dbReference type="NCBI Taxonomy" id="44574"/>
    <lineage>
        <taxon>Bacteria</taxon>
        <taxon>Pseudomonadati</taxon>
        <taxon>Pseudomonadota</taxon>
        <taxon>Betaproteobacteria</taxon>
        <taxon>Nitrosomonadales</taxon>
        <taxon>Nitrosomonadaceae</taxon>
        <taxon>Nitrosomonas</taxon>
    </lineage>
</organism>
<dbReference type="RefSeq" id="WP_074907017.1">
    <property type="nucleotide sequence ID" value="NZ_FOUB01000087.1"/>
</dbReference>
<dbReference type="AlphaFoldDB" id="A0A1I4VN96"/>
<evidence type="ECO:0000313" key="5">
    <source>
        <dbReference type="Proteomes" id="UP000183287"/>
    </source>
</evidence>
<keyword evidence="5" id="KW-1185">Reference proteome</keyword>
<keyword evidence="2" id="KW-0812">Transmembrane</keyword>
<feature type="domain" description="Peptidoglycan binding-like" evidence="3">
    <location>
        <begin position="129"/>
        <end position="184"/>
    </location>
</feature>
<dbReference type="OrthoDB" id="9811296at2"/>
<proteinExistence type="predicted"/>
<name>A0A1I4VN96_9PROT</name>
<dbReference type="InterPro" id="IPR002477">
    <property type="entry name" value="Peptidoglycan-bd-like"/>
</dbReference>
<dbReference type="InterPro" id="IPR036366">
    <property type="entry name" value="PGBDSf"/>
</dbReference>
<evidence type="ECO:0000259" key="3">
    <source>
        <dbReference type="Pfam" id="PF01471"/>
    </source>
</evidence>
<dbReference type="SUPFAM" id="SSF47090">
    <property type="entry name" value="PGBD-like"/>
    <property type="match status" value="1"/>
</dbReference>
<feature type="compositionally biased region" description="Basic and acidic residues" evidence="1">
    <location>
        <begin position="40"/>
        <end position="57"/>
    </location>
</feature>
<evidence type="ECO:0000256" key="2">
    <source>
        <dbReference type="SAM" id="Phobius"/>
    </source>
</evidence>
<accession>A0A1I4VN96</accession>
<dbReference type="PROSITE" id="PS51257">
    <property type="entry name" value="PROKAR_LIPOPROTEIN"/>
    <property type="match status" value="1"/>
</dbReference>
<evidence type="ECO:0000256" key="1">
    <source>
        <dbReference type="SAM" id="MobiDB-lite"/>
    </source>
</evidence>
<protein>
    <submittedName>
        <fullName evidence="4">Putative peptidoglycan binding domain-containing protein</fullName>
    </submittedName>
</protein>
<evidence type="ECO:0000313" key="4">
    <source>
        <dbReference type="EMBL" id="SFN02742.1"/>
    </source>
</evidence>
<feature type="region of interest" description="Disordered" evidence="1">
    <location>
        <begin position="28"/>
        <end position="115"/>
    </location>
</feature>
<reference evidence="5" key="1">
    <citation type="submission" date="2016-10" db="EMBL/GenBank/DDBJ databases">
        <authorList>
            <person name="Varghese N."/>
            <person name="Submissions S."/>
        </authorList>
    </citation>
    <scope>NUCLEOTIDE SEQUENCE [LARGE SCALE GENOMIC DNA]</scope>
    <source>
        <strain evidence="5">Nm44</strain>
    </source>
</reference>
<dbReference type="Proteomes" id="UP000183287">
    <property type="component" value="Unassembled WGS sequence"/>
</dbReference>